<dbReference type="RefSeq" id="WP_143009736.1">
    <property type="nucleotide sequence ID" value="NZ_FNCY01000001.1"/>
</dbReference>
<dbReference type="AlphaFoldDB" id="A0A1G7W3I8"/>
<evidence type="ECO:0000313" key="2">
    <source>
        <dbReference type="Proteomes" id="UP000198607"/>
    </source>
</evidence>
<evidence type="ECO:0000313" key="1">
    <source>
        <dbReference type="EMBL" id="SDG66493.1"/>
    </source>
</evidence>
<keyword evidence="2" id="KW-1185">Reference proteome</keyword>
<protein>
    <submittedName>
        <fullName evidence="1">Uncharacterized protein</fullName>
    </submittedName>
</protein>
<proteinExistence type="predicted"/>
<name>A0A1G7W3I8_9RHOO</name>
<dbReference type="STRING" id="83767.SAMN05660652_00398"/>
<dbReference type="EMBL" id="FNCY01000001">
    <property type="protein sequence ID" value="SDG66493.1"/>
    <property type="molecule type" value="Genomic_DNA"/>
</dbReference>
<dbReference type="Proteomes" id="UP000198607">
    <property type="component" value="Unassembled WGS sequence"/>
</dbReference>
<gene>
    <name evidence="1" type="ORF">SAMN05660652_00398</name>
</gene>
<sequence>MNRKHFLRRAPQMTRLAALTGLLLLGAPAGAEIILLANGTATSADAEFMYAHPRMRSVVFATAYARDQAILPPSPYFVMPAPLLMRPGGPYIAYPPVAYRPGVNVPAHPSNRDNATYALTRAHAFGQELYTTGTYANPGTTPTLYASPYGYGYGYGLMPAYPPVNTRPGFNQPSHPSNRDNTTYNLERAHRFSMDAYRRP</sequence>
<dbReference type="OrthoDB" id="9927462at2"/>
<accession>A0A1G7W3I8</accession>
<organism evidence="1 2">
    <name type="scientific">Propionivibrio dicarboxylicus</name>
    <dbReference type="NCBI Taxonomy" id="83767"/>
    <lineage>
        <taxon>Bacteria</taxon>
        <taxon>Pseudomonadati</taxon>
        <taxon>Pseudomonadota</taxon>
        <taxon>Betaproteobacteria</taxon>
        <taxon>Rhodocyclales</taxon>
        <taxon>Rhodocyclaceae</taxon>
        <taxon>Propionivibrio</taxon>
    </lineage>
</organism>
<reference evidence="1 2" key="1">
    <citation type="submission" date="2016-10" db="EMBL/GenBank/DDBJ databases">
        <authorList>
            <person name="de Groot N.N."/>
        </authorList>
    </citation>
    <scope>NUCLEOTIDE SEQUENCE [LARGE SCALE GENOMIC DNA]</scope>
    <source>
        <strain evidence="1 2">DSM 5885</strain>
    </source>
</reference>